<dbReference type="InterPro" id="IPR005110">
    <property type="entry name" value="MoeA_linker/N"/>
</dbReference>
<protein>
    <recommendedName>
        <fullName evidence="6">Molybdopterin molybdenumtransferase</fullName>
        <ecNumber evidence="6">2.10.1.1</ecNumber>
    </recommendedName>
</protein>
<keyword evidence="4 6" id="KW-0501">Molybdenum cofactor biosynthesis</keyword>
<dbReference type="PROSITE" id="PS01079">
    <property type="entry name" value="MOCF_BIOSYNTHESIS_2"/>
    <property type="match status" value="1"/>
</dbReference>
<dbReference type="InterPro" id="IPR038987">
    <property type="entry name" value="MoeA-like"/>
</dbReference>
<dbReference type="Gene3D" id="2.40.340.10">
    <property type="entry name" value="MoeA, C-terminal, domain IV"/>
    <property type="match status" value="1"/>
</dbReference>
<sequence>MLTYLEARDKIRSMVKQLPTERIPLAQALNRILAYPIFADRDYPPFNRAAMDGVAIRMEDWNNGIREFRIRTTIFAGMETPTTIATGECYKIMTGAACPIPADTIIRKEDLTFTPNGTALIRRESISRGQHLAQRGEDLKKNELAVTAPRVCDISLIGTLAALGIHQAPVYKMPTVGIVTTGNEVVDIQQQPEHFQIRNSNQHLLRALCEQWQLPIRSCQHVSDEPKALSAALKQATQQQLILINGGVSAGDADHVPQILRELGVEILFHKVSIKPGKPLLVGFLPEGKIIFALPGNPLSCFMTFKLFVEDYLHGCLGFTNERFQTSTLTIPRFKKSSLDEFFPVFRHAGEYGYTWKPHHGSGVITATVGCDGIGWHVHNKHVIAENDSIPVLSLHPFFNIIKPY</sequence>
<reference evidence="8 9" key="1">
    <citation type="submission" date="2017-06" db="EMBL/GenBank/DDBJ databases">
        <authorList>
            <consortium name="Pathogen Informatics"/>
        </authorList>
    </citation>
    <scope>NUCLEOTIDE SEQUENCE [LARGE SCALE GENOMIC DNA]</scope>
    <source>
        <strain evidence="8 9">NCTC12149</strain>
    </source>
</reference>
<dbReference type="GO" id="GO:0046872">
    <property type="term" value="F:metal ion binding"/>
    <property type="evidence" value="ECO:0007669"/>
    <property type="project" value="UniProtKB-UniRule"/>
</dbReference>
<keyword evidence="6" id="KW-0460">Magnesium</keyword>
<keyword evidence="6 8" id="KW-0808">Transferase</keyword>
<dbReference type="KEGG" id="smiz:4412673_03567"/>
<proteinExistence type="inferred from homology"/>
<dbReference type="GO" id="GO:0061599">
    <property type="term" value="F:molybdopterin molybdotransferase activity"/>
    <property type="evidence" value="ECO:0007669"/>
    <property type="project" value="UniProtKB-UniRule"/>
</dbReference>
<evidence type="ECO:0000256" key="4">
    <source>
        <dbReference type="ARBA" id="ARBA00023150"/>
    </source>
</evidence>
<comment type="pathway">
    <text evidence="2 6">Cofactor biosynthesis; molybdopterin biosynthesis.</text>
</comment>
<dbReference type="Pfam" id="PF03453">
    <property type="entry name" value="MoeA_N"/>
    <property type="match status" value="1"/>
</dbReference>
<dbReference type="Pfam" id="PF00994">
    <property type="entry name" value="MoCF_biosynth"/>
    <property type="match status" value="1"/>
</dbReference>
<dbReference type="InterPro" id="IPR036135">
    <property type="entry name" value="MoeA_linker/N_sf"/>
</dbReference>
<feature type="domain" description="MoaB/Mog" evidence="7">
    <location>
        <begin position="177"/>
        <end position="315"/>
    </location>
</feature>
<dbReference type="Proteomes" id="UP000215355">
    <property type="component" value="Chromosome 1"/>
</dbReference>
<evidence type="ECO:0000313" key="8">
    <source>
        <dbReference type="EMBL" id="SNV60024.1"/>
    </source>
</evidence>
<dbReference type="CDD" id="cd00887">
    <property type="entry name" value="MoeA"/>
    <property type="match status" value="1"/>
</dbReference>
<dbReference type="SMART" id="SM00852">
    <property type="entry name" value="MoCF_biosynth"/>
    <property type="match status" value="1"/>
</dbReference>
<dbReference type="PANTHER" id="PTHR10192:SF5">
    <property type="entry name" value="GEPHYRIN"/>
    <property type="match status" value="1"/>
</dbReference>
<dbReference type="NCBIfam" id="TIGR00177">
    <property type="entry name" value="molyb_syn"/>
    <property type="match status" value="1"/>
</dbReference>
<accession>A0AAJ5C1T5</accession>
<keyword evidence="6" id="KW-0500">Molybdenum</keyword>
<dbReference type="Gene3D" id="2.170.190.11">
    <property type="entry name" value="Molybdopterin biosynthesis moea protein, domain 3"/>
    <property type="match status" value="1"/>
</dbReference>
<dbReference type="Gene3D" id="3.90.105.10">
    <property type="entry name" value="Molybdopterin biosynthesis moea protein, domain 2"/>
    <property type="match status" value="1"/>
</dbReference>
<organism evidence="8 9">
    <name type="scientific">Sphingobacterium mizutaii</name>
    <dbReference type="NCBI Taxonomy" id="1010"/>
    <lineage>
        <taxon>Bacteria</taxon>
        <taxon>Pseudomonadati</taxon>
        <taxon>Bacteroidota</taxon>
        <taxon>Sphingobacteriia</taxon>
        <taxon>Sphingobacteriales</taxon>
        <taxon>Sphingobacteriaceae</taxon>
        <taxon>Sphingobacterium</taxon>
    </lineage>
</organism>
<evidence type="ECO:0000256" key="5">
    <source>
        <dbReference type="ARBA" id="ARBA00047317"/>
    </source>
</evidence>
<comment type="catalytic activity">
    <reaction evidence="5">
        <text>adenylyl-molybdopterin + molybdate = Mo-molybdopterin + AMP + H(+)</text>
        <dbReference type="Rhea" id="RHEA:35047"/>
        <dbReference type="ChEBI" id="CHEBI:15378"/>
        <dbReference type="ChEBI" id="CHEBI:36264"/>
        <dbReference type="ChEBI" id="CHEBI:62727"/>
        <dbReference type="ChEBI" id="CHEBI:71302"/>
        <dbReference type="ChEBI" id="CHEBI:456215"/>
        <dbReference type="EC" id="2.10.1.1"/>
    </reaction>
</comment>
<dbReference type="RefSeq" id="WP_093099105.1">
    <property type="nucleotide sequence ID" value="NZ_FNGK01000004.1"/>
</dbReference>
<keyword evidence="6" id="KW-0479">Metal-binding</keyword>
<gene>
    <name evidence="8" type="primary">moeA_2</name>
    <name evidence="8" type="ORF">SAMEA4412673_03567</name>
</gene>
<dbReference type="InterPro" id="IPR036688">
    <property type="entry name" value="MoeA_C_domain_IV_sf"/>
</dbReference>
<comment type="cofactor">
    <cofactor evidence="6">
        <name>Mg(2+)</name>
        <dbReference type="ChEBI" id="CHEBI:18420"/>
    </cofactor>
</comment>
<evidence type="ECO:0000256" key="3">
    <source>
        <dbReference type="ARBA" id="ARBA00010763"/>
    </source>
</evidence>
<dbReference type="InterPro" id="IPR036425">
    <property type="entry name" value="MoaB/Mog-like_dom_sf"/>
</dbReference>
<dbReference type="GO" id="GO:0006777">
    <property type="term" value="P:Mo-molybdopterin cofactor biosynthetic process"/>
    <property type="evidence" value="ECO:0007669"/>
    <property type="project" value="UniProtKB-UniRule"/>
</dbReference>
<evidence type="ECO:0000259" key="7">
    <source>
        <dbReference type="SMART" id="SM00852"/>
    </source>
</evidence>
<dbReference type="Gene3D" id="3.40.980.10">
    <property type="entry name" value="MoaB/Mog-like domain"/>
    <property type="match status" value="1"/>
</dbReference>
<evidence type="ECO:0000313" key="9">
    <source>
        <dbReference type="Proteomes" id="UP000215355"/>
    </source>
</evidence>
<comment type="similarity">
    <text evidence="3 6">Belongs to the MoeA family.</text>
</comment>
<dbReference type="GO" id="GO:0005829">
    <property type="term" value="C:cytosol"/>
    <property type="evidence" value="ECO:0007669"/>
    <property type="project" value="TreeGrafter"/>
</dbReference>
<name>A0AAJ5C1T5_9SPHI</name>
<evidence type="ECO:0000256" key="1">
    <source>
        <dbReference type="ARBA" id="ARBA00002901"/>
    </source>
</evidence>
<dbReference type="EC" id="2.10.1.1" evidence="6"/>
<evidence type="ECO:0000256" key="6">
    <source>
        <dbReference type="RuleBase" id="RU365090"/>
    </source>
</evidence>
<dbReference type="SUPFAM" id="SSF53218">
    <property type="entry name" value="Molybdenum cofactor biosynthesis proteins"/>
    <property type="match status" value="1"/>
</dbReference>
<comment type="function">
    <text evidence="1 6">Catalyzes the insertion of molybdate into adenylated molybdopterin with the concomitant release of AMP.</text>
</comment>
<dbReference type="PANTHER" id="PTHR10192">
    <property type="entry name" value="MOLYBDOPTERIN BIOSYNTHESIS PROTEIN"/>
    <property type="match status" value="1"/>
</dbReference>
<dbReference type="EMBL" id="LT906468">
    <property type="protein sequence ID" value="SNV60024.1"/>
    <property type="molecule type" value="Genomic_DNA"/>
</dbReference>
<dbReference type="InterPro" id="IPR008284">
    <property type="entry name" value="MoCF_biosynth_CS"/>
</dbReference>
<dbReference type="InterPro" id="IPR001453">
    <property type="entry name" value="MoaB/Mog_dom"/>
</dbReference>
<evidence type="ECO:0000256" key="2">
    <source>
        <dbReference type="ARBA" id="ARBA00005046"/>
    </source>
</evidence>
<dbReference type="SUPFAM" id="SSF63882">
    <property type="entry name" value="MoeA N-terminal region -like"/>
    <property type="match status" value="1"/>
</dbReference>
<dbReference type="AlphaFoldDB" id="A0AAJ5C1T5"/>